<dbReference type="STRING" id="342668.A0A1B8GL70"/>
<keyword evidence="1" id="KW-0812">Transmembrane</keyword>
<dbReference type="AlphaFoldDB" id="A0A1B8GL70"/>
<dbReference type="EMBL" id="KV460227">
    <property type="protein sequence ID" value="OBT96590.2"/>
    <property type="molecule type" value="Genomic_DNA"/>
</dbReference>
<dbReference type="Gene3D" id="3.40.50.1240">
    <property type="entry name" value="Phosphoglycerate mutase-like"/>
    <property type="match status" value="1"/>
</dbReference>
<dbReference type="Proteomes" id="UP000091956">
    <property type="component" value="Unassembled WGS sequence"/>
</dbReference>
<sequence length="364" mass="38205">MLANGTSVSAPMNGYQLIPVNTVSSARSSSANPEDTTWLQGSSGCNNAITSSNSYFISDDYTSTLASTKDFYASLLPVVKTTFSSSDVTYKNAYAIYDYIHVSEIHNSTIPSGDLLTDNVLHQLQTRANQHEFNLAYNSSEPVRAIAGSTLAAEIVQQLNATITSKSASSLAVQFGAYNSFLSFFGLAQLPSVSDDFTGIVDYASAMVFELVTSATVTESSYPSTDQISVRFLFTNGSAAYNPLTEYPLFGQSATSLPWNTFVSSMNKFAISDKASWCSACGDTTGACAATSTSTDSSNSSAARSNSGGISKATAGVIGAMVTLAVLLGLATLVLLFGGLRVVSKKRLTGAHTDREAVSPVSKG</sequence>
<dbReference type="RefSeq" id="XP_018130323.2">
    <property type="nucleotide sequence ID" value="XM_018274832.2"/>
</dbReference>
<keyword evidence="1" id="KW-0472">Membrane</keyword>
<reference evidence="2 3" key="1">
    <citation type="submission" date="2016-03" db="EMBL/GenBank/DDBJ databases">
        <title>Comparative genomics of Pseudogymnoascus destructans, the fungus causing white-nose syndrome of bats.</title>
        <authorList>
            <person name="Palmer J.M."/>
            <person name="Drees K.P."/>
            <person name="Foster J.T."/>
            <person name="Lindner D.L."/>
        </authorList>
    </citation>
    <scope>NUCLEOTIDE SEQUENCE [LARGE SCALE GENOMIC DNA]</scope>
    <source>
        <strain evidence="2 3">UAMH 10579</strain>
    </source>
</reference>
<dbReference type="GeneID" id="28838754"/>
<gene>
    <name evidence="2" type="ORF">VE01_05368</name>
</gene>
<keyword evidence="1" id="KW-1133">Transmembrane helix</keyword>
<organism evidence="2 3">
    <name type="scientific">Pseudogymnoascus verrucosus</name>
    <dbReference type="NCBI Taxonomy" id="342668"/>
    <lineage>
        <taxon>Eukaryota</taxon>
        <taxon>Fungi</taxon>
        <taxon>Dikarya</taxon>
        <taxon>Ascomycota</taxon>
        <taxon>Pezizomycotina</taxon>
        <taxon>Leotiomycetes</taxon>
        <taxon>Thelebolales</taxon>
        <taxon>Thelebolaceae</taxon>
        <taxon>Pseudogymnoascus</taxon>
    </lineage>
</organism>
<proteinExistence type="predicted"/>
<keyword evidence="3" id="KW-1185">Reference proteome</keyword>
<evidence type="ECO:0000313" key="3">
    <source>
        <dbReference type="Proteomes" id="UP000091956"/>
    </source>
</evidence>
<dbReference type="SUPFAM" id="SSF53254">
    <property type="entry name" value="Phosphoglycerate mutase-like"/>
    <property type="match status" value="1"/>
</dbReference>
<protein>
    <recommendedName>
        <fullName evidence="4">Histidine acid phosphatase</fullName>
    </recommendedName>
</protein>
<dbReference type="InterPro" id="IPR029033">
    <property type="entry name" value="His_PPase_superfam"/>
</dbReference>
<feature type="transmembrane region" description="Helical" evidence="1">
    <location>
        <begin position="313"/>
        <end position="337"/>
    </location>
</feature>
<evidence type="ECO:0000313" key="2">
    <source>
        <dbReference type="EMBL" id="OBT96590.2"/>
    </source>
</evidence>
<evidence type="ECO:0000256" key="1">
    <source>
        <dbReference type="SAM" id="Phobius"/>
    </source>
</evidence>
<accession>A0A1B8GL70</accession>
<evidence type="ECO:0008006" key="4">
    <source>
        <dbReference type="Google" id="ProtNLM"/>
    </source>
</evidence>
<reference evidence="3" key="2">
    <citation type="journal article" date="2018" name="Nat. Commun.">
        <title>Extreme sensitivity to ultraviolet light in the fungal pathogen causing white-nose syndrome of bats.</title>
        <authorList>
            <person name="Palmer J.M."/>
            <person name="Drees K.P."/>
            <person name="Foster J.T."/>
            <person name="Lindner D.L."/>
        </authorList>
    </citation>
    <scope>NUCLEOTIDE SEQUENCE [LARGE SCALE GENOMIC DNA]</scope>
    <source>
        <strain evidence="3">UAMH 10579</strain>
    </source>
</reference>
<name>A0A1B8GL70_9PEZI</name>